<comment type="caution">
    <text evidence="2">The sequence shown here is derived from an EMBL/GenBank/DDBJ whole genome shotgun (WGS) entry which is preliminary data.</text>
</comment>
<feature type="transmembrane region" description="Helical" evidence="1">
    <location>
        <begin position="186"/>
        <end position="205"/>
    </location>
</feature>
<keyword evidence="1" id="KW-0472">Membrane</keyword>
<evidence type="ECO:0000313" key="3">
    <source>
        <dbReference type="Proteomes" id="UP000640489"/>
    </source>
</evidence>
<reference evidence="2" key="1">
    <citation type="submission" date="2020-11" db="EMBL/GenBank/DDBJ databases">
        <title>Nocardioides sp. nov., isolated from Soil of Cynanchum wilfordii Hemsley rhizosphere.</title>
        <authorList>
            <person name="Lee J.-S."/>
            <person name="Suh M.K."/>
            <person name="Kim J.-S."/>
        </authorList>
    </citation>
    <scope>NUCLEOTIDE SEQUENCE</scope>
    <source>
        <strain evidence="2">KCTC 19275</strain>
    </source>
</reference>
<dbReference type="RefSeq" id="WP_194707918.1">
    <property type="nucleotide sequence ID" value="NZ_JADKPN010000010.1"/>
</dbReference>
<keyword evidence="3" id="KW-1185">Reference proteome</keyword>
<evidence type="ECO:0008006" key="4">
    <source>
        <dbReference type="Google" id="ProtNLM"/>
    </source>
</evidence>
<dbReference type="EMBL" id="JADKPN010000010">
    <property type="protein sequence ID" value="MBF4764739.1"/>
    <property type="molecule type" value="Genomic_DNA"/>
</dbReference>
<keyword evidence="1" id="KW-0812">Transmembrane</keyword>
<keyword evidence="1" id="KW-1133">Transmembrane helix</keyword>
<evidence type="ECO:0000313" key="2">
    <source>
        <dbReference type="EMBL" id="MBF4764739.1"/>
    </source>
</evidence>
<dbReference type="Proteomes" id="UP000640489">
    <property type="component" value="Unassembled WGS sequence"/>
</dbReference>
<feature type="transmembrane region" description="Helical" evidence="1">
    <location>
        <begin position="82"/>
        <end position="110"/>
    </location>
</feature>
<accession>A0A930VBZ9</accession>
<feature type="transmembrane region" description="Helical" evidence="1">
    <location>
        <begin position="161"/>
        <end position="179"/>
    </location>
</feature>
<feature type="transmembrane region" description="Helical" evidence="1">
    <location>
        <begin position="6"/>
        <end position="27"/>
    </location>
</feature>
<sequence length="206" mass="21999">MEGSGLVGSVLVAGLGIFLVGATRWRLDYQRPMQDSLPLIHRDRRRWVWIHVWMVAAMLVTPSGLVGLAAGLEQPTARVLAAMAATAYLAGGVGWIASLAFRLTVVPWAAERTVTLGHVPDGFAAHDRWSAALYCVHMLSAYAASAVLGIAVLVSDILPTWLGWTGLGWGLVFAAGLVVTRFAGPFNPPFWAHLYTAAVGAVLLLD</sequence>
<evidence type="ECO:0000256" key="1">
    <source>
        <dbReference type="SAM" id="Phobius"/>
    </source>
</evidence>
<dbReference type="AlphaFoldDB" id="A0A930VBZ9"/>
<feature type="transmembrane region" description="Helical" evidence="1">
    <location>
        <begin position="131"/>
        <end position="155"/>
    </location>
</feature>
<name>A0A930VBZ9_9ACTN</name>
<protein>
    <recommendedName>
        <fullName evidence="4">DUF4386 domain-containing protein</fullName>
    </recommendedName>
</protein>
<feature type="transmembrane region" description="Helical" evidence="1">
    <location>
        <begin position="48"/>
        <end position="70"/>
    </location>
</feature>
<proteinExistence type="predicted"/>
<gene>
    <name evidence="2" type="ORF">ISU07_16525</name>
</gene>
<organism evidence="2 3">
    <name type="scientific">Nocardioides islandensis</name>
    <dbReference type="NCBI Taxonomy" id="433663"/>
    <lineage>
        <taxon>Bacteria</taxon>
        <taxon>Bacillati</taxon>
        <taxon>Actinomycetota</taxon>
        <taxon>Actinomycetes</taxon>
        <taxon>Propionibacteriales</taxon>
        <taxon>Nocardioidaceae</taxon>
        <taxon>Nocardioides</taxon>
    </lineage>
</organism>